<dbReference type="AlphaFoldDB" id="A0A6P8J3J4"/>
<dbReference type="GeneID" id="116306643"/>
<dbReference type="RefSeq" id="XP_031572583.1">
    <property type="nucleotide sequence ID" value="XM_031716723.1"/>
</dbReference>
<name>A0A6P8J3J4_ACTTE</name>
<keyword evidence="1" id="KW-1185">Reference proteome</keyword>
<organism evidence="1 2">
    <name type="scientific">Actinia tenebrosa</name>
    <name type="common">Australian red waratah sea anemone</name>
    <dbReference type="NCBI Taxonomy" id="6105"/>
    <lineage>
        <taxon>Eukaryota</taxon>
        <taxon>Metazoa</taxon>
        <taxon>Cnidaria</taxon>
        <taxon>Anthozoa</taxon>
        <taxon>Hexacorallia</taxon>
        <taxon>Actiniaria</taxon>
        <taxon>Actiniidae</taxon>
        <taxon>Actinia</taxon>
    </lineage>
</organism>
<protein>
    <submittedName>
        <fullName evidence="2">Sperm-associated antigen 8-like</fullName>
    </submittedName>
</protein>
<dbReference type="PANTHER" id="PTHR15510">
    <property type="entry name" value="SPERM-ASSOCIATED ANTIGEN 8"/>
    <property type="match status" value="1"/>
</dbReference>
<dbReference type="InParanoid" id="A0A6P8J3J4"/>
<accession>A0A6P8J3J4</accession>
<dbReference type="OrthoDB" id="2120499at2759"/>
<proteinExistence type="predicted"/>
<dbReference type="GO" id="GO:0005634">
    <property type="term" value="C:nucleus"/>
    <property type="evidence" value="ECO:0007669"/>
    <property type="project" value="TreeGrafter"/>
</dbReference>
<evidence type="ECO:0000313" key="1">
    <source>
        <dbReference type="Proteomes" id="UP000515163"/>
    </source>
</evidence>
<dbReference type="InterPro" id="IPR026124">
    <property type="entry name" value="Sperm-assoc_Ag8"/>
</dbReference>
<reference evidence="2" key="1">
    <citation type="submission" date="2025-08" db="UniProtKB">
        <authorList>
            <consortium name="RefSeq"/>
        </authorList>
    </citation>
    <scope>IDENTIFICATION</scope>
    <source>
        <tissue evidence="2">Tentacle</tissue>
    </source>
</reference>
<sequence>MTDSISAIRHNSNGKTLLDNWVEERQSAQFEDPNATIPTLQRHGHRGIMTTEFEAKAEDLTTVRDSYREPIELGIRTRGTKEEHLRNKLMAQVAAELEEELNPPPPPVELISTTHKDFNKEFEPFIKEPTRNHDVNKDQSLSFWLERHQEIHGVSQVKTQDTPFRKNASFSTPIGEYLDAPKPGEQWKF</sequence>
<dbReference type="GO" id="GO:0045944">
    <property type="term" value="P:positive regulation of transcription by RNA polymerase II"/>
    <property type="evidence" value="ECO:0007669"/>
    <property type="project" value="TreeGrafter"/>
</dbReference>
<dbReference type="GO" id="GO:0008017">
    <property type="term" value="F:microtubule binding"/>
    <property type="evidence" value="ECO:0007669"/>
    <property type="project" value="InterPro"/>
</dbReference>
<dbReference type="Proteomes" id="UP000515163">
    <property type="component" value="Unplaced"/>
</dbReference>
<dbReference type="KEGG" id="aten:116306643"/>
<dbReference type="PANTHER" id="PTHR15510:SF5">
    <property type="entry name" value="SPERM-ASSOCIATED ANTIGEN 8"/>
    <property type="match status" value="1"/>
</dbReference>
<dbReference type="GO" id="GO:0005737">
    <property type="term" value="C:cytoplasm"/>
    <property type="evidence" value="ECO:0007669"/>
    <property type="project" value="TreeGrafter"/>
</dbReference>
<evidence type="ECO:0000313" key="2">
    <source>
        <dbReference type="RefSeq" id="XP_031572583.1"/>
    </source>
</evidence>
<gene>
    <name evidence="2" type="primary">LOC116306643</name>
</gene>
<dbReference type="Pfam" id="PF22584">
    <property type="entry name" value="CFAP143"/>
    <property type="match status" value="1"/>
</dbReference>